<dbReference type="HOGENOM" id="CLU_2640505_0_0_1"/>
<accession>K1QWA3</accession>
<proteinExistence type="predicted"/>
<reference evidence="1" key="1">
    <citation type="journal article" date="2012" name="Nature">
        <title>The oyster genome reveals stress adaptation and complexity of shell formation.</title>
        <authorList>
            <person name="Zhang G."/>
            <person name="Fang X."/>
            <person name="Guo X."/>
            <person name="Li L."/>
            <person name="Luo R."/>
            <person name="Xu F."/>
            <person name="Yang P."/>
            <person name="Zhang L."/>
            <person name="Wang X."/>
            <person name="Qi H."/>
            <person name="Xiong Z."/>
            <person name="Que H."/>
            <person name="Xie Y."/>
            <person name="Holland P.W."/>
            <person name="Paps J."/>
            <person name="Zhu Y."/>
            <person name="Wu F."/>
            <person name="Chen Y."/>
            <person name="Wang J."/>
            <person name="Peng C."/>
            <person name="Meng J."/>
            <person name="Yang L."/>
            <person name="Liu J."/>
            <person name="Wen B."/>
            <person name="Zhang N."/>
            <person name="Huang Z."/>
            <person name="Zhu Q."/>
            <person name="Feng Y."/>
            <person name="Mount A."/>
            <person name="Hedgecock D."/>
            <person name="Xu Z."/>
            <person name="Liu Y."/>
            <person name="Domazet-Loso T."/>
            <person name="Du Y."/>
            <person name="Sun X."/>
            <person name="Zhang S."/>
            <person name="Liu B."/>
            <person name="Cheng P."/>
            <person name="Jiang X."/>
            <person name="Li J."/>
            <person name="Fan D."/>
            <person name="Wang W."/>
            <person name="Fu W."/>
            <person name="Wang T."/>
            <person name="Wang B."/>
            <person name="Zhang J."/>
            <person name="Peng Z."/>
            <person name="Li Y."/>
            <person name="Li N."/>
            <person name="Wang J."/>
            <person name="Chen M."/>
            <person name="He Y."/>
            <person name="Tan F."/>
            <person name="Song X."/>
            <person name="Zheng Q."/>
            <person name="Huang R."/>
            <person name="Yang H."/>
            <person name="Du X."/>
            <person name="Chen L."/>
            <person name="Yang M."/>
            <person name="Gaffney P.M."/>
            <person name="Wang S."/>
            <person name="Luo L."/>
            <person name="She Z."/>
            <person name="Ming Y."/>
            <person name="Huang W."/>
            <person name="Zhang S."/>
            <person name="Huang B."/>
            <person name="Zhang Y."/>
            <person name="Qu T."/>
            <person name="Ni P."/>
            <person name="Miao G."/>
            <person name="Wang J."/>
            <person name="Wang Q."/>
            <person name="Steinberg C.E."/>
            <person name="Wang H."/>
            <person name="Li N."/>
            <person name="Qian L."/>
            <person name="Zhang G."/>
            <person name="Li Y."/>
            <person name="Yang H."/>
            <person name="Liu X."/>
            <person name="Wang J."/>
            <person name="Yin Y."/>
            <person name="Wang J."/>
        </authorList>
    </citation>
    <scope>NUCLEOTIDE SEQUENCE [LARGE SCALE GENOMIC DNA]</scope>
    <source>
        <strain evidence="1">05x7-T-G4-1.051#20</strain>
    </source>
</reference>
<dbReference type="AlphaFoldDB" id="K1QWA3"/>
<evidence type="ECO:0000313" key="1">
    <source>
        <dbReference type="EMBL" id="EKC25851.1"/>
    </source>
</evidence>
<dbReference type="InParanoid" id="K1QWA3"/>
<sequence>METEKILVTEDTSPGYRYGTTTGRGWRRKRLKMNGSASPARKAPPVPMFPKPVVCAVVIAITDMKINATRFLVNMVV</sequence>
<protein>
    <submittedName>
        <fullName evidence="1">Uncharacterized protein</fullName>
    </submittedName>
</protein>
<gene>
    <name evidence="1" type="ORF">CGI_10012509</name>
</gene>
<dbReference type="EMBL" id="JH816021">
    <property type="protein sequence ID" value="EKC25851.1"/>
    <property type="molecule type" value="Genomic_DNA"/>
</dbReference>
<organism evidence="1">
    <name type="scientific">Magallana gigas</name>
    <name type="common">Pacific oyster</name>
    <name type="synonym">Crassostrea gigas</name>
    <dbReference type="NCBI Taxonomy" id="29159"/>
    <lineage>
        <taxon>Eukaryota</taxon>
        <taxon>Metazoa</taxon>
        <taxon>Spiralia</taxon>
        <taxon>Lophotrochozoa</taxon>
        <taxon>Mollusca</taxon>
        <taxon>Bivalvia</taxon>
        <taxon>Autobranchia</taxon>
        <taxon>Pteriomorphia</taxon>
        <taxon>Ostreida</taxon>
        <taxon>Ostreoidea</taxon>
        <taxon>Ostreidae</taxon>
        <taxon>Magallana</taxon>
    </lineage>
</organism>
<name>K1QWA3_MAGGI</name>